<evidence type="ECO:0000256" key="1">
    <source>
        <dbReference type="SAM" id="Coils"/>
    </source>
</evidence>
<dbReference type="RefSeq" id="WP_164278642.1">
    <property type="nucleotide sequence ID" value="NZ_JAAGMQ010000956.1"/>
</dbReference>
<dbReference type="AlphaFoldDB" id="A0A6G3TME7"/>
<comment type="caution">
    <text evidence="2">The sequence shown here is derived from an EMBL/GenBank/DDBJ whole genome shotgun (WGS) entry which is preliminary data.</text>
</comment>
<protein>
    <submittedName>
        <fullName evidence="2">Uncharacterized protein</fullName>
    </submittedName>
</protein>
<dbReference type="Gene3D" id="1.10.287.1060">
    <property type="entry name" value="ESAT-6-like"/>
    <property type="match status" value="1"/>
</dbReference>
<organism evidence="2 3">
    <name type="scientific">Streptomyces rubrogriseus</name>
    <dbReference type="NCBI Taxonomy" id="194673"/>
    <lineage>
        <taxon>Bacteria</taxon>
        <taxon>Bacillati</taxon>
        <taxon>Actinomycetota</taxon>
        <taxon>Actinomycetes</taxon>
        <taxon>Kitasatosporales</taxon>
        <taxon>Streptomycetaceae</taxon>
        <taxon>Streptomyces</taxon>
        <taxon>Streptomyces violaceoruber group</taxon>
    </lineage>
</organism>
<sequence>MSTPSNGRVQESATATYGQAIRSLESARSKMMLIQGEVQQAKATLQAHYQGEDGRAYARVMDTWLNEVDRIKRTCEAMENQLGNSMQSSNSAQAGAHQAIVDGDGHLTAFGSDVENGTYTAMRGA</sequence>
<dbReference type="InterPro" id="IPR036689">
    <property type="entry name" value="ESAT-6-like_sf"/>
</dbReference>
<reference evidence="2 3" key="1">
    <citation type="submission" date="2020-01" db="EMBL/GenBank/DDBJ databases">
        <title>Insect and environment-associated Actinomycetes.</title>
        <authorList>
            <person name="Currrie C."/>
            <person name="Chevrette M."/>
            <person name="Carlson C."/>
            <person name="Stubbendieck R."/>
            <person name="Wendt-Pienkowski E."/>
        </authorList>
    </citation>
    <scope>NUCLEOTIDE SEQUENCE [LARGE SCALE GENOMIC DNA]</scope>
    <source>
        <strain evidence="2 3">SID7739</strain>
    </source>
</reference>
<dbReference type="EMBL" id="JAAGMQ010000956">
    <property type="protein sequence ID" value="NEC37897.1"/>
    <property type="molecule type" value="Genomic_DNA"/>
</dbReference>
<feature type="coiled-coil region" evidence="1">
    <location>
        <begin position="24"/>
        <end position="81"/>
    </location>
</feature>
<accession>A0A6G3TME7</accession>
<proteinExistence type="predicted"/>
<dbReference type="SUPFAM" id="SSF140453">
    <property type="entry name" value="EsxAB dimer-like"/>
    <property type="match status" value="1"/>
</dbReference>
<dbReference type="Proteomes" id="UP000475666">
    <property type="component" value="Unassembled WGS sequence"/>
</dbReference>
<evidence type="ECO:0000313" key="3">
    <source>
        <dbReference type="Proteomes" id="UP000475666"/>
    </source>
</evidence>
<keyword evidence="1" id="KW-0175">Coiled coil</keyword>
<evidence type="ECO:0000313" key="2">
    <source>
        <dbReference type="EMBL" id="NEC37897.1"/>
    </source>
</evidence>
<gene>
    <name evidence="2" type="ORF">G3I66_32675</name>
</gene>
<name>A0A6G3TME7_9ACTN</name>